<dbReference type="InterPro" id="IPR000569">
    <property type="entry name" value="HECT_dom"/>
</dbReference>
<evidence type="ECO:0000256" key="1">
    <source>
        <dbReference type="ARBA" id="ARBA00022786"/>
    </source>
</evidence>
<evidence type="ECO:0008006" key="9">
    <source>
        <dbReference type="Google" id="ProtNLM"/>
    </source>
</evidence>
<feature type="compositionally biased region" description="Basic and acidic residues" evidence="4">
    <location>
        <begin position="128"/>
        <end position="138"/>
    </location>
</feature>
<comment type="caution">
    <text evidence="7">The sequence shown here is derived from an EMBL/GenBank/DDBJ whole genome shotgun (WGS) entry which is preliminary data.</text>
</comment>
<sequence length="3309" mass="386321">MGQRLSSVDTQIFDFTNPNRSTHSSLTNISVSDPDDVSLLLSKTFALDAINDDHQISDLEQQWMKQIQNNLSLLTNISELEKINKLFSTSIMMTIATDYRQIIQEIKELLEQENRLKVSLTTNMERHTKGMGIHDDSRQQQQQTTESDNQHSSFTFKISSLLKSAERNVSTAIHHAYEKLPIRPSSWSDNDHFVFEPNKYQIHESSQANYLINKRQIEKILLNFSKATTSFSDILFVLNQLIFDTNNVYDVRDVFIRLNNNFTTVRDEWEFNANSTTDEFNQTTDPNWSNPLDYLISIGAFPNNELNALNDQKFTGQFISIFIFTHIDFDNTIHAKKRFESGSMYHSISFEFHPYTFKQLFHIIEQLTLLPKENLNENFIYILMICLRLFTNHLKFLSAMTIDFDQNLLKANVDIKNHLELDHSSQTKRINLSDFATNDELQKWLHLLLTLVCIENKTLEENIICKEASKAIIYILDKYSSSFMKKLAFIHKYIIENEHDFLIEKLLIELNSTLTLLSWIKVLCEDDDSKRETPIAFTILYSFINFYLNSPRDNKTQKMHQILQRFQQLLFSRLIPEYRIKSMENIDDSTDKFTLSTVSLIIKYITHILVNSNGKLVIVNELLNSILVGLCLIIEPEFQLNFTIIQQILSTLLPLLADFILQNMMNEESTQTYLHYNYWLLSRMSHALINGPLQDPLEMKYNEKLQSPLFAGGCEQNPIGNNQYMLNLFESNIATYSQFKFTDYQQQSKSDQEFLMSIYNNTNPCTQLITKMKIYLKDKKSPVQKSIEPQANEACAALFAVYLKHYRRINLAQYELLTLMDNRKPHSKLLAIFEYANRIQTLFARTRGQGKDCNELYDRIQIKTYFLLTSVKESHLISTIDIENELKAVDNNDKRKGLKFKRLYSKWEIERKSVRAVRNTLHACIRLKQLMLTKRKVIEQKQDNENILHQAIATYVYGDISNDDKKSESNDLIRCMSQQYERAIIRLIAYRFVQKFAQKTLEIENNHSIRNLLTIYLSQLRKTHIEWTYLESIPAINHYLKEEIKVSYYLIVETILSYVLESLTIEQTILIQTMFYLLNLPYTPEDTYYIFDCGLLAKLFKSFVSFVNRTNRTISLEIKLTGYNWFRLYVTKLCKNLKIEELKIVTNLHGDQKREFIFHELILNELTTLKQQLSSNTEDMILDDTESKRVSFHNSALEWFVEVKAKSNLSSKFEIELCIKQWLMFLLRCVHSYEHVRYCCATKDYIEELLFIYRNSKNPATSLLALKILRKLIPFLREKSNETCQTMIKDFLNHILFSIGHSFISRSIMPDLVTELIYIYRTIISLKSPWQSMATQLIFDTCTLSWKSLESIDMNNTLGLLCIFGGYIHPYCLGAIVQVYIVDEMNRETQFAVIIDIDQKARDFGTRDTKPYFIQYIETNKTEWVNADKLRIEVDILPPNLLDLPNANELIDLVFDSLAYFIKIETSIIEPLLLLELKRRSISALYRILINKELVEIFMQKSYANILVKLSTLNLSAKTHSQPMDLRLSNKQHLEQYCLSLDRCKYLKQIVDDISIDANKDVSFTIWNDIRFTTWKSVATKSDIKQLKRVRIGNDEIKIVPMPLQNDSQWFLEECGARDRFPGRIYLISKNSNTIMTTFIVDNLKLSEGNWYYCVRLLESNWYYCVRLLESNFIQIGWATTGFNPNNTLGIGNDQYSWSYGGAQGNIYHNGQYSFEVENVRWTTNDVCGCGIEINGDRIRIKYWLNGSFLGTAFLHRFPIGSTTTLCDMLPNGCNTNYFPGVSLKVTDESILSSCEFIFNPEDMLECPLPEGYKPLIVPKLDNIVSYPYSAYLIADHAHDNIYTTRHDRTTTFLRDFINGQHLETTFTVDDRQLILPKYSSGFPLIVDCHESWTLSFDFRILTQHKIPDLILAAFDLLAIFSIRIPTSKVNDKTRVAIVFDSNTRQIKLYINNECRSIECPALLDFNIHILPTVNAELENLAIWKYALSKEHIRRLFTSGLSYVVRDYHRLDYYRRRAKTFTFTDKQQYFLDESLVPLNEPFDENKWTKRMHEIDDDDEWKYFKTIDETNQSAIELFGNKTYLVLNKSINTWFEYTLILDINIANSPAINEQLTLITLNSQSTIYLTYDCHICLSISSDTHMQSESILDLKDYVRLLVSVQQKSMKIYANGILLLDVNVDDDQLILNDKHIDLFREHDLTKNTTAGDTLRIVCKSITVLNKATNDIDERMKSSNYSLEILVAPPYSIIVPSLVDIGYDTFMIRDIVQANRTLNIQSIDAILRDMQNELFTIDDEKRLKYQKNILSKLSPSIDKEMLKSFLPLSEFDADDNISNLTEVMLLHWNEIQSRSTEESANTNWFYQAVQRLNIGGNLIEWIRDKSTTETEEADSNHSLIDLARPVEEQTITIHDTQDDCKRISRSIQYSHQQISHQQYFDSRLSCEHELISIYAHYTILNVLKVWSNDGSSIFPWEKFSDCAFIVTLLRLFDYHYNYTRLYTDEAIDRMTLLVVTILRVETNELLKYHTMTYDDIVKNVLKEKAPQLYHLQKDTIVQLIQFLSNRQLLYYDYENKSTMIKQPNFKFILKLMNMFLQLLTEKSPIKQNEIDFLLPILFPDVLINLLFDIFLLSSRHQSKISILHLFFTLLKTSKNFNLSRHILQFLFHLFVDLQPNPTLVHSRLMKAFQITFMDLMFLLCQRQKNRSLTTNQTVVSFEFDFSQFSQNFHRILTTIDVINALTDRTKQASFPDAFLQESPALLGNDYQLTKDEIEQSNSHFDIIADRQLIHFMNNHSLINSSFIDFINNLPTESLPDPTYYKVYPSLWHISANLIRIRAKLFYQFSLYFEEVVSMIDLNLSPGQSILIDELQTGRVYMLYRMKFQFFNNSLVITQLASDDSLPVVNFDPVRASSNTNHGRNTMFYQAYEQLYSNAHLTFRKLNDRLWRAQYLGMRSCDQGGPYRDSISCISSDICSARLPLFVLCPNGRTNSGLNQDRWIPNIYPPNKPISNRTKKQYQFIGQLMGMAIRKKHYLDLKFPSLLWKQLVRDQVTIEDIEAIDAQSFTLINEIEKCIQQSNQSSATECDIDDLLSSILDEIRFEVVSSAGQTFELIAGGKDIPITGNNFKEYCTRYRDYRLHEFDRQIEFIRQGLYSVVPGYFLSLFTIVELEEAVCGKARIDIELLKQHTTYGGRYTPNSLCIQRFWTVLAEMFNEEQQKLFLKFVSGRCTLPRYHDEFKSEFRIDPYNVSNASTDSTLPRSHTCSFVLDLPAYSSVDVMYNRLNYAITYCSSIDGDNTMNEAPAPNDADSDWSDDD</sequence>
<dbReference type="EMBL" id="CAJNXB010001360">
    <property type="protein sequence ID" value="CAF3159450.1"/>
    <property type="molecule type" value="Genomic_DNA"/>
</dbReference>
<evidence type="ECO:0000259" key="5">
    <source>
        <dbReference type="PROSITE" id="PS50188"/>
    </source>
</evidence>
<dbReference type="InterPro" id="IPR042469">
    <property type="entry name" value="HECTD3"/>
</dbReference>
<organism evidence="7 8">
    <name type="scientific">Rotaria socialis</name>
    <dbReference type="NCBI Taxonomy" id="392032"/>
    <lineage>
        <taxon>Eukaryota</taxon>
        <taxon>Metazoa</taxon>
        <taxon>Spiralia</taxon>
        <taxon>Gnathifera</taxon>
        <taxon>Rotifera</taxon>
        <taxon>Eurotatoria</taxon>
        <taxon>Bdelloidea</taxon>
        <taxon>Philodinida</taxon>
        <taxon>Philodinidae</taxon>
        <taxon>Rotaria</taxon>
    </lineage>
</organism>
<name>A0A817PDY6_9BILA</name>
<dbReference type="SUPFAM" id="SSF49899">
    <property type="entry name" value="Concanavalin A-like lectins/glucanases"/>
    <property type="match status" value="1"/>
</dbReference>
<dbReference type="Gene3D" id="3.90.1750.10">
    <property type="entry name" value="Hect, E3 ligase catalytic domains"/>
    <property type="match status" value="1"/>
</dbReference>
<feature type="coiled-coil region" evidence="3">
    <location>
        <begin position="96"/>
        <end position="123"/>
    </location>
</feature>
<dbReference type="SMART" id="SM00119">
    <property type="entry name" value="HECTc"/>
    <property type="match status" value="1"/>
</dbReference>
<dbReference type="InterPro" id="IPR043136">
    <property type="entry name" value="B30.2/SPRY_sf"/>
</dbReference>
<dbReference type="InterPro" id="IPR001870">
    <property type="entry name" value="B30.2/SPRY"/>
</dbReference>
<evidence type="ECO:0000313" key="7">
    <source>
        <dbReference type="EMBL" id="CAF3159450.1"/>
    </source>
</evidence>
<dbReference type="PROSITE" id="PS50237">
    <property type="entry name" value="HECT"/>
    <property type="match status" value="1"/>
</dbReference>
<protein>
    <recommendedName>
        <fullName evidence="9">B30.2/SPRY domain-containing protein</fullName>
    </recommendedName>
</protein>
<dbReference type="InterPro" id="IPR003877">
    <property type="entry name" value="SPRY_dom"/>
</dbReference>
<evidence type="ECO:0000256" key="3">
    <source>
        <dbReference type="SAM" id="Coils"/>
    </source>
</evidence>
<dbReference type="GO" id="GO:0004842">
    <property type="term" value="F:ubiquitin-protein transferase activity"/>
    <property type="evidence" value="ECO:0007669"/>
    <property type="project" value="InterPro"/>
</dbReference>
<gene>
    <name evidence="7" type="ORF">TIS948_LOCUS10166</name>
</gene>
<feature type="domain" description="HECT" evidence="6">
    <location>
        <begin position="2920"/>
        <end position="3280"/>
    </location>
</feature>
<evidence type="ECO:0000259" key="6">
    <source>
        <dbReference type="PROSITE" id="PS50237"/>
    </source>
</evidence>
<dbReference type="Gene3D" id="2.60.120.920">
    <property type="match status" value="1"/>
</dbReference>
<dbReference type="SUPFAM" id="SSF56204">
    <property type="entry name" value="Hect, E3 ligase catalytic domain"/>
    <property type="match status" value="1"/>
</dbReference>
<feature type="region of interest" description="Disordered" evidence="4">
    <location>
        <begin position="128"/>
        <end position="151"/>
    </location>
</feature>
<dbReference type="PANTHER" id="PTHR46654:SF1">
    <property type="entry name" value="E3 UBIQUITIN-PROTEIN LIGASE HECTD3"/>
    <property type="match status" value="1"/>
</dbReference>
<accession>A0A817PDY6</accession>
<feature type="domain" description="B30.2/SPRY" evidence="5">
    <location>
        <begin position="1579"/>
        <end position="1804"/>
    </location>
</feature>
<keyword evidence="1 2" id="KW-0833">Ubl conjugation pathway</keyword>
<dbReference type="CDD" id="cd11709">
    <property type="entry name" value="SPRY"/>
    <property type="match status" value="1"/>
</dbReference>
<dbReference type="Pfam" id="PF00632">
    <property type="entry name" value="HECT"/>
    <property type="match status" value="1"/>
</dbReference>
<dbReference type="PANTHER" id="PTHR46654">
    <property type="entry name" value="E3 UBIQUITIN-PROTEIN LIGASE HECTD3"/>
    <property type="match status" value="1"/>
</dbReference>
<proteinExistence type="predicted"/>
<dbReference type="Gene3D" id="3.30.2160.10">
    <property type="entry name" value="Hect, E3 ligase catalytic domain"/>
    <property type="match status" value="1"/>
</dbReference>
<reference evidence="7" key="1">
    <citation type="submission" date="2021-02" db="EMBL/GenBank/DDBJ databases">
        <authorList>
            <person name="Nowell W R."/>
        </authorList>
    </citation>
    <scope>NUCLEOTIDE SEQUENCE</scope>
</reference>
<evidence type="ECO:0000313" key="8">
    <source>
        <dbReference type="Proteomes" id="UP000663825"/>
    </source>
</evidence>
<dbReference type="PROSITE" id="PS50188">
    <property type="entry name" value="B302_SPRY"/>
    <property type="match status" value="1"/>
</dbReference>
<keyword evidence="3" id="KW-0175">Coiled coil</keyword>
<evidence type="ECO:0000256" key="2">
    <source>
        <dbReference type="PROSITE-ProRule" id="PRU00104"/>
    </source>
</evidence>
<dbReference type="InterPro" id="IPR013320">
    <property type="entry name" value="ConA-like_dom_sf"/>
</dbReference>
<dbReference type="Gene3D" id="3.30.2410.10">
    <property type="entry name" value="Hect, E3 ligase catalytic domain"/>
    <property type="match status" value="1"/>
</dbReference>
<feature type="active site" description="Glycyl thioester intermediate" evidence="2">
    <location>
        <position position="3257"/>
    </location>
</feature>
<dbReference type="Proteomes" id="UP000663825">
    <property type="component" value="Unassembled WGS sequence"/>
</dbReference>
<dbReference type="Pfam" id="PF00622">
    <property type="entry name" value="SPRY"/>
    <property type="match status" value="1"/>
</dbReference>
<dbReference type="OrthoDB" id="8068875at2759"/>
<dbReference type="InterPro" id="IPR035983">
    <property type="entry name" value="Hect_E3_ubiquitin_ligase"/>
</dbReference>
<evidence type="ECO:0000256" key="4">
    <source>
        <dbReference type="SAM" id="MobiDB-lite"/>
    </source>
</evidence>